<gene>
    <name evidence="12" type="ORF">EUTSA_v10008008mg</name>
</gene>
<evidence type="ECO:0000256" key="5">
    <source>
        <dbReference type="ARBA" id="ARBA00023002"/>
    </source>
</evidence>
<comment type="cofactor">
    <cofactor evidence="1">
        <name>L-ascorbate</name>
        <dbReference type="ChEBI" id="CHEBI:38290"/>
    </cofactor>
</comment>
<dbReference type="OMA" id="GHACKKW"/>
<dbReference type="eggNOG" id="KOG0143">
    <property type="taxonomic scope" value="Eukaryota"/>
</dbReference>
<dbReference type="STRING" id="72664.V4KYY4"/>
<evidence type="ECO:0000256" key="7">
    <source>
        <dbReference type="ARBA" id="ARBA00037909"/>
    </source>
</evidence>
<evidence type="ECO:0000313" key="12">
    <source>
        <dbReference type="EMBL" id="ESQ35247.1"/>
    </source>
</evidence>
<dbReference type="SUPFAM" id="SSF51197">
    <property type="entry name" value="Clavaminate synthase-like"/>
    <property type="match status" value="1"/>
</dbReference>
<evidence type="ECO:0000259" key="11">
    <source>
        <dbReference type="PROSITE" id="PS51471"/>
    </source>
</evidence>
<dbReference type="GO" id="GO:0016707">
    <property type="term" value="F:gibberellin 3-beta-dioxygenase activity"/>
    <property type="evidence" value="ECO:0007669"/>
    <property type="project" value="UniProtKB-EC"/>
</dbReference>
<dbReference type="Proteomes" id="UP000030689">
    <property type="component" value="Unassembled WGS sequence"/>
</dbReference>
<dbReference type="Pfam" id="PF14226">
    <property type="entry name" value="DIOX_N"/>
    <property type="match status" value="1"/>
</dbReference>
<comment type="pathway">
    <text evidence="2">Hormone biosynthesis.</text>
</comment>
<evidence type="ECO:0000256" key="1">
    <source>
        <dbReference type="ARBA" id="ARBA00001961"/>
    </source>
</evidence>
<dbReference type="InterPro" id="IPR050231">
    <property type="entry name" value="Iron_ascorbate_oxido_reductase"/>
</dbReference>
<evidence type="ECO:0000256" key="2">
    <source>
        <dbReference type="ARBA" id="ARBA00004972"/>
    </source>
</evidence>
<dbReference type="OrthoDB" id="288590at2759"/>
<dbReference type="Gene3D" id="2.60.120.330">
    <property type="entry name" value="B-lactam Antibiotic, Isopenicillin N Synthase, Chain"/>
    <property type="match status" value="1"/>
</dbReference>
<evidence type="ECO:0000256" key="9">
    <source>
        <dbReference type="ARBA" id="ARBA00066695"/>
    </source>
</evidence>
<keyword evidence="13" id="KW-1185">Reference proteome</keyword>
<keyword evidence="5 10" id="KW-0560">Oxidoreductase</keyword>
<dbReference type="EMBL" id="KI517683">
    <property type="protein sequence ID" value="ESQ35247.1"/>
    <property type="molecule type" value="Genomic_DNA"/>
</dbReference>
<dbReference type="AlphaFoldDB" id="V4KYY4"/>
<dbReference type="GO" id="GO:0010114">
    <property type="term" value="P:response to red light"/>
    <property type="evidence" value="ECO:0007669"/>
    <property type="project" value="EnsemblPlants"/>
</dbReference>
<protein>
    <recommendedName>
        <fullName evidence="9">gibberellin 3beta-dioxygenase</fullName>
        <ecNumber evidence="9">1.14.11.15</ecNumber>
    </recommendedName>
</protein>
<reference evidence="12 13" key="1">
    <citation type="journal article" date="2013" name="Front. Plant Sci.">
        <title>The Reference Genome of the Halophytic Plant Eutrema salsugineum.</title>
        <authorList>
            <person name="Yang R."/>
            <person name="Jarvis D.E."/>
            <person name="Chen H."/>
            <person name="Beilstein M.A."/>
            <person name="Grimwood J."/>
            <person name="Jenkins J."/>
            <person name="Shu S."/>
            <person name="Prochnik S."/>
            <person name="Xin M."/>
            <person name="Ma C."/>
            <person name="Schmutz J."/>
            <person name="Wing R.A."/>
            <person name="Mitchell-Olds T."/>
            <person name="Schumaker K.S."/>
            <person name="Wang X."/>
        </authorList>
    </citation>
    <scope>NUCLEOTIDE SEQUENCE [LARGE SCALE GENOMIC DNA]</scope>
</reference>
<dbReference type="FunFam" id="2.60.120.330:FF:000013">
    <property type="entry name" value="Gibberellin 3-beta-dioxygenase 1"/>
    <property type="match status" value="1"/>
</dbReference>
<feature type="domain" description="Fe2OG dioxygenase" evidence="11">
    <location>
        <begin position="206"/>
        <end position="310"/>
    </location>
</feature>
<dbReference type="Pfam" id="PF03171">
    <property type="entry name" value="2OG-FeII_Oxy"/>
    <property type="match status" value="1"/>
</dbReference>
<dbReference type="InterPro" id="IPR027443">
    <property type="entry name" value="IPNS-like_sf"/>
</dbReference>
<dbReference type="PRINTS" id="PR00682">
    <property type="entry name" value="IPNSYNTHASE"/>
</dbReference>
<evidence type="ECO:0000313" key="13">
    <source>
        <dbReference type="Proteomes" id="UP000030689"/>
    </source>
</evidence>
<organism evidence="12 13">
    <name type="scientific">Eutrema salsugineum</name>
    <name type="common">Saltwater cress</name>
    <name type="synonym">Sisymbrium salsugineum</name>
    <dbReference type="NCBI Taxonomy" id="72664"/>
    <lineage>
        <taxon>Eukaryota</taxon>
        <taxon>Viridiplantae</taxon>
        <taxon>Streptophyta</taxon>
        <taxon>Embryophyta</taxon>
        <taxon>Tracheophyta</taxon>
        <taxon>Spermatophyta</taxon>
        <taxon>Magnoliopsida</taxon>
        <taxon>eudicotyledons</taxon>
        <taxon>Gunneridae</taxon>
        <taxon>Pentapetalae</taxon>
        <taxon>rosids</taxon>
        <taxon>malvids</taxon>
        <taxon>Brassicales</taxon>
        <taxon>Brassicaceae</taxon>
        <taxon>Eutremeae</taxon>
        <taxon>Eutrema</taxon>
    </lineage>
</organism>
<dbReference type="Gramene" id="ESQ35247">
    <property type="protein sequence ID" value="ESQ35247"/>
    <property type="gene ID" value="EUTSA_v10008008mg"/>
</dbReference>
<accession>V4KYY4</accession>
<name>V4KYY4_EUTSA</name>
<keyword evidence="3 10" id="KW-0479">Metal-binding</keyword>
<evidence type="ECO:0000256" key="3">
    <source>
        <dbReference type="ARBA" id="ARBA00022723"/>
    </source>
</evidence>
<dbReference type="InterPro" id="IPR005123">
    <property type="entry name" value="Oxoglu/Fe-dep_dioxygenase_dom"/>
</dbReference>
<comment type="similarity">
    <text evidence="8">Belongs to the iron/ascorbate-dependent oxidoreductase family. GA3OX subfamily.</text>
</comment>
<evidence type="ECO:0000256" key="8">
    <source>
        <dbReference type="ARBA" id="ARBA00061560"/>
    </source>
</evidence>
<keyword evidence="4" id="KW-0223">Dioxygenase</keyword>
<dbReference type="KEGG" id="eus:EUTSA_v10008008mg"/>
<dbReference type="GO" id="GO:0009686">
    <property type="term" value="P:gibberellin biosynthetic process"/>
    <property type="evidence" value="ECO:0007669"/>
    <property type="project" value="EnsemblPlants"/>
</dbReference>
<dbReference type="InterPro" id="IPR026992">
    <property type="entry name" value="DIOX_N"/>
</dbReference>
<evidence type="ECO:0000256" key="10">
    <source>
        <dbReference type="RuleBase" id="RU003682"/>
    </source>
</evidence>
<keyword evidence="6 10" id="KW-0408">Iron</keyword>
<dbReference type="GO" id="GO:0009739">
    <property type="term" value="P:response to gibberellin"/>
    <property type="evidence" value="ECO:0007669"/>
    <property type="project" value="EnsemblPlants"/>
</dbReference>
<dbReference type="GO" id="GO:0046872">
    <property type="term" value="F:metal ion binding"/>
    <property type="evidence" value="ECO:0007669"/>
    <property type="project" value="UniProtKB-KW"/>
</dbReference>
<evidence type="ECO:0000256" key="6">
    <source>
        <dbReference type="ARBA" id="ARBA00023004"/>
    </source>
</evidence>
<sequence>MPTMLTDVFRGHPIHLPHSHQPDFTSLRELPDSYTWTLKDDLLFAAAPSPPATGENIPLIDLNHPDAANQIGCACRTWGAFQIANHGVPLELLQGIEFLTGSLFRLPVQRKLKAARSETGVSGYGVARISSFFNKQMWSEGFTIAGSPLNDFRKLWPKQLHLNYCDIVEEYEEQMQKLASKLMWLALNSLGVTEDDIKWASVDDSDLNWAQSALQLNHYPVCPQPDRAMGLAAHTDSTLLTILYQNNTAGLQVFRDDLGWITVPPIPGSLVVNVGDLFHILTNGLFKSVLHRARVNQTRSRLSVAFLWGPQSDTKISPVPKLVSPVGSPLYRSVTWTEYLRTKAVHFNKALSMIRNHKEEE</sequence>
<proteinExistence type="inferred from homology"/>
<dbReference type="EC" id="1.14.11.15" evidence="9"/>
<dbReference type="PROSITE" id="PS51471">
    <property type="entry name" value="FE2OG_OXY"/>
    <property type="match status" value="1"/>
</dbReference>
<dbReference type="InterPro" id="IPR044861">
    <property type="entry name" value="IPNS-like_FE2OG_OXY"/>
</dbReference>
<dbReference type="PANTHER" id="PTHR47990">
    <property type="entry name" value="2-OXOGLUTARATE (2OG) AND FE(II)-DEPENDENT OXYGENASE SUPERFAMILY PROTEIN-RELATED"/>
    <property type="match status" value="1"/>
</dbReference>
<evidence type="ECO:0000256" key="4">
    <source>
        <dbReference type="ARBA" id="ARBA00022964"/>
    </source>
</evidence>
<comment type="pathway">
    <text evidence="7">Plant hormone biosynthesis; gibberellin biosynthesis.</text>
</comment>